<evidence type="ECO:0000256" key="19">
    <source>
        <dbReference type="PIRNR" id="PIRNR017184"/>
    </source>
</evidence>
<dbReference type="InterPro" id="IPR004443">
    <property type="entry name" value="YjeF_N_dom"/>
</dbReference>
<evidence type="ECO:0000259" key="21">
    <source>
        <dbReference type="PROSITE" id="PS51385"/>
    </source>
</evidence>
<comment type="similarity">
    <text evidence="3 19">In the N-terminal section; belongs to the NnrE/AIBP family.</text>
</comment>
<dbReference type="Pfam" id="PF01256">
    <property type="entry name" value="Carb_kinase"/>
    <property type="match status" value="1"/>
</dbReference>
<dbReference type="Pfam" id="PF03853">
    <property type="entry name" value="YjeF_N"/>
    <property type="match status" value="1"/>
</dbReference>
<dbReference type="Gene3D" id="3.40.1190.20">
    <property type="match status" value="1"/>
</dbReference>
<dbReference type="AlphaFoldDB" id="A0A9D1IVP1"/>
<feature type="binding site" evidence="17">
    <location>
        <position position="435"/>
    </location>
    <ligand>
        <name>AMP</name>
        <dbReference type="ChEBI" id="CHEBI:456215"/>
    </ligand>
</feature>
<evidence type="ECO:0000256" key="12">
    <source>
        <dbReference type="ARBA" id="ARBA00023239"/>
    </source>
</evidence>
<dbReference type="GO" id="GO:0052856">
    <property type="term" value="F:NAD(P)HX epimerase activity"/>
    <property type="evidence" value="ECO:0007669"/>
    <property type="project" value="UniProtKB-UniRule"/>
</dbReference>
<dbReference type="PANTHER" id="PTHR12592:SF0">
    <property type="entry name" value="ATP-DEPENDENT (S)-NAD(P)H-HYDRATE DEHYDRATASE"/>
    <property type="match status" value="1"/>
</dbReference>
<dbReference type="GO" id="GO:0005524">
    <property type="term" value="F:ATP binding"/>
    <property type="evidence" value="ECO:0007669"/>
    <property type="project" value="UniProtKB-UniRule"/>
</dbReference>
<dbReference type="PIRSF" id="PIRSF017184">
    <property type="entry name" value="Nnr"/>
    <property type="match status" value="1"/>
</dbReference>
<comment type="catalytic activity">
    <reaction evidence="2 18 19">
        <text>(6R)-NADPHX = (6S)-NADPHX</text>
        <dbReference type="Rhea" id="RHEA:32227"/>
        <dbReference type="ChEBI" id="CHEBI:64076"/>
        <dbReference type="ChEBI" id="CHEBI:64077"/>
        <dbReference type="EC" id="5.1.99.6"/>
    </reaction>
</comment>
<feature type="binding site" evidence="18">
    <location>
        <position position="126"/>
    </location>
    <ligand>
        <name>K(+)</name>
        <dbReference type="ChEBI" id="CHEBI:29103"/>
    </ligand>
</feature>
<comment type="similarity">
    <text evidence="4 19">In the C-terminal section; belongs to the NnrD/CARKD family.</text>
</comment>
<dbReference type="InterPro" id="IPR036652">
    <property type="entry name" value="YjeF_N_dom_sf"/>
</dbReference>
<evidence type="ECO:0000256" key="8">
    <source>
        <dbReference type="ARBA" id="ARBA00022857"/>
    </source>
</evidence>
<comment type="caution">
    <text evidence="22">The sequence shown here is derived from an EMBL/GenBank/DDBJ whole genome shotgun (WGS) entry which is preliminary data.</text>
</comment>
<evidence type="ECO:0000256" key="4">
    <source>
        <dbReference type="ARBA" id="ARBA00009524"/>
    </source>
</evidence>
<proteinExistence type="inferred from homology"/>
<dbReference type="PANTHER" id="PTHR12592">
    <property type="entry name" value="ATP-DEPENDENT (S)-NAD(P)H-HYDRATE DEHYDRATASE FAMILY MEMBER"/>
    <property type="match status" value="1"/>
</dbReference>
<keyword evidence="7 17" id="KW-0067">ATP-binding</keyword>
<organism evidence="22 23">
    <name type="scientific">Candidatus Ventrousia excrementavium</name>
    <dbReference type="NCBI Taxonomy" id="2840961"/>
    <lineage>
        <taxon>Bacteria</taxon>
        <taxon>Bacillati</taxon>
        <taxon>Bacillota</taxon>
        <taxon>Clostridia</taxon>
        <taxon>Eubacteriales</taxon>
        <taxon>Clostridiaceae</taxon>
        <taxon>Clostridiaceae incertae sedis</taxon>
        <taxon>Candidatus Ventrousia</taxon>
    </lineage>
</organism>
<comment type="similarity">
    <text evidence="17">Belongs to the NnrD/CARKD family.</text>
</comment>
<evidence type="ECO:0000256" key="15">
    <source>
        <dbReference type="ARBA" id="ARBA00048238"/>
    </source>
</evidence>
<feature type="binding site" evidence="18">
    <location>
        <position position="58"/>
    </location>
    <ligand>
        <name>K(+)</name>
        <dbReference type="ChEBI" id="CHEBI:29103"/>
    </ligand>
</feature>
<dbReference type="GO" id="GO:0046496">
    <property type="term" value="P:nicotinamide nucleotide metabolic process"/>
    <property type="evidence" value="ECO:0007669"/>
    <property type="project" value="UniProtKB-UniRule"/>
</dbReference>
<evidence type="ECO:0000256" key="14">
    <source>
        <dbReference type="ARBA" id="ARBA00025153"/>
    </source>
</evidence>
<accession>A0A9D1IVP1</accession>
<evidence type="ECO:0000259" key="20">
    <source>
        <dbReference type="PROSITE" id="PS51383"/>
    </source>
</evidence>
<dbReference type="NCBIfam" id="TIGR00197">
    <property type="entry name" value="yjeF_nterm"/>
    <property type="match status" value="1"/>
</dbReference>
<dbReference type="HAMAP" id="MF_01965">
    <property type="entry name" value="NADHX_dehydratase"/>
    <property type="match status" value="1"/>
</dbReference>
<evidence type="ECO:0000256" key="11">
    <source>
        <dbReference type="ARBA" id="ARBA00023235"/>
    </source>
</evidence>
<feature type="domain" description="YjeF C-terminal" evidence="20">
    <location>
        <begin position="225"/>
        <end position="495"/>
    </location>
</feature>
<dbReference type="Proteomes" id="UP000824073">
    <property type="component" value="Unassembled WGS sequence"/>
</dbReference>
<feature type="binding site" evidence="18">
    <location>
        <begin position="130"/>
        <end position="136"/>
    </location>
    <ligand>
        <name>(6S)-NADPHX</name>
        <dbReference type="ChEBI" id="CHEBI:64076"/>
    </ligand>
</feature>
<evidence type="ECO:0000256" key="10">
    <source>
        <dbReference type="ARBA" id="ARBA00023027"/>
    </source>
</evidence>
<name>A0A9D1IVP1_9CLOT</name>
<dbReference type="EC" id="5.1.99.6" evidence="19"/>
<comment type="catalytic activity">
    <reaction evidence="16 17 19">
        <text>(6S)-NADPHX + ADP = AMP + phosphate + NADPH + H(+)</text>
        <dbReference type="Rhea" id="RHEA:32235"/>
        <dbReference type="ChEBI" id="CHEBI:15378"/>
        <dbReference type="ChEBI" id="CHEBI:43474"/>
        <dbReference type="ChEBI" id="CHEBI:57783"/>
        <dbReference type="ChEBI" id="CHEBI:64076"/>
        <dbReference type="ChEBI" id="CHEBI:456215"/>
        <dbReference type="ChEBI" id="CHEBI:456216"/>
        <dbReference type="EC" id="4.2.1.136"/>
    </reaction>
</comment>
<dbReference type="SUPFAM" id="SSF53613">
    <property type="entry name" value="Ribokinase-like"/>
    <property type="match status" value="1"/>
</dbReference>
<evidence type="ECO:0000256" key="3">
    <source>
        <dbReference type="ARBA" id="ARBA00006001"/>
    </source>
</evidence>
<evidence type="ECO:0000256" key="13">
    <source>
        <dbReference type="ARBA" id="ARBA00023268"/>
    </source>
</evidence>
<comment type="function">
    <text evidence="17">Catalyzes the dehydration of the S-form of NAD(P)HX at the expense of ADP, which is converted to AMP. Together with NAD(P)HX epimerase, which catalyzes the epimerization of the S- and R-forms, the enzyme allows the repair of both epimers of NAD(P)HX, a damaged form of NAD(P)H that is a result of enzymatic or heat-dependent hydration.</text>
</comment>
<feature type="binding site" evidence="17">
    <location>
        <position position="318"/>
    </location>
    <ligand>
        <name>(6S)-NADPHX</name>
        <dbReference type="ChEBI" id="CHEBI:64076"/>
    </ligand>
</feature>
<evidence type="ECO:0000256" key="17">
    <source>
        <dbReference type="HAMAP-Rule" id="MF_01965"/>
    </source>
</evidence>
<comment type="function">
    <text evidence="18">Catalyzes the epimerization of the S- and R-forms of NAD(P)HX, a damaged form of NAD(P)H that is a result of enzymatic or heat-dependent hydration. This is a prerequisite for the S-specific NAD(P)H-hydrate dehydratase to allow the repair of both epimers of NAD(P)HX.</text>
</comment>
<dbReference type="EC" id="4.2.1.136" evidence="19"/>
<dbReference type="EMBL" id="DVMR01000053">
    <property type="protein sequence ID" value="HIU43995.1"/>
    <property type="molecule type" value="Genomic_DNA"/>
</dbReference>
<dbReference type="NCBIfam" id="TIGR00196">
    <property type="entry name" value="yjeF_cterm"/>
    <property type="match status" value="1"/>
</dbReference>
<dbReference type="SUPFAM" id="SSF64153">
    <property type="entry name" value="YjeF N-terminal domain-like"/>
    <property type="match status" value="1"/>
</dbReference>
<dbReference type="CDD" id="cd01171">
    <property type="entry name" value="YXKO-related"/>
    <property type="match status" value="1"/>
</dbReference>
<comment type="cofactor">
    <cofactor evidence="17">
        <name>Mg(2+)</name>
        <dbReference type="ChEBI" id="CHEBI:18420"/>
    </cofactor>
</comment>
<evidence type="ECO:0000256" key="16">
    <source>
        <dbReference type="ARBA" id="ARBA00049209"/>
    </source>
</evidence>
<feature type="domain" description="YjeF N-terminal" evidence="21">
    <location>
        <begin position="10"/>
        <end position="216"/>
    </location>
</feature>
<comment type="function">
    <text evidence="14 19">Bifunctional enzyme that catalyzes the epimerization of the S- and R-forms of NAD(P)HX and the dehydration of the S-form of NAD(P)HX at the expense of ADP, which is converted to AMP. This allows the repair of both epimers of NAD(P)HX, a damaged form of NAD(P)H that is a result of enzymatic or heat-dependent hydration.</text>
</comment>
<comment type="subunit">
    <text evidence="17">Homotetramer.</text>
</comment>
<dbReference type="InterPro" id="IPR017953">
    <property type="entry name" value="Carbohydrate_kinase_pred_CS"/>
</dbReference>
<evidence type="ECO:0000256" key="18">
    <source>
        <dbReference type="HAMAP-Rule" id="MF_01966"/>
    </source>
</evidence>
<evidence type="ECO:0000256" key="6">
    <source>
        <dbReference type="ARBA" id="ARBA00022741"/>
    </source>
</evidence>
<comment type="similarity">
    <text evidence="18">Belongs to the NnrE/AIBP family.</text>
</comment>
<keyword evidence="13" id="KW-0511">Multifunctional enzyme</keyword>
<dbReference type="GO" id="GO:0052855">
    <property type="term" value="F:ADP-dependent NAD(P)H-hydrate dehydratase activity"/>
    <property type="evidence" value="ECO:0007669"/>
    <property type="project" value="UniProtKB-UniRule"/>
</dbReference>
<protein>
    <recommendedName>
        <fullName evidence="19">Bifunctional NAD(P)H-hydrate repair enzyme</fullName>
    </recommendedName>
    <alternativeName>
        <fullName evidence="19">Nicotinamide nucleotide repair protein</fullName>
    </alternativeName>
    <domain>
        <recommendedName>
            <fullName evidence="19">ADP-dependent (S)-NAD(P)H-hydrate dehydratase</fullName>
            <ecNumber evidence="19">4.2.1.136</ecNumber>
        </recommendedName>
        <alternativeName>
            <fullName evidence="19">ADP-dependent NAD(P)HX dehydratase</fullName>
        </alternativeName>
    </domain>
    <domain>
        <recommendedName>
            <fullName evidence="19">NAD(P)H-hydrate epimerase</fullName>
            <ecNumber evidence="19">5.1.99.6</ecNumber>
        </recommendedName>
    </domain>
</protein>
<evidence type="ECO:0000313" key="22">
    <source>
        <dbReference type="EMBL" id="HIU43995.1"/>
    </source>
</evidence>
<dbReference type="GO" id="GO:0046872">
    <property type="term" value="F:metal ion binding"/>
    <property type="evidence" value="ECO:0007669"/>
    <property type="project" value="UniProtKB-UniRule"/>
</dbReference>
<dbReference type="PROSITE" id="PS01050">
    <property type="entry name" value="YJEF_C_2"/>
    <property type="match status" value="1"/>
</dbReference>
<feature type="binding site" evidence="17">
    <location>
        <position position="369"/>
    </location>
    <ligand>
        <name>(6S)-NADPHX</name>
        <dbReference type="ChEBI" id="CHEBI:64076"/>
    </ligand>
</feature>
<dbReference type="InterPro" id="IPR000631">
    <property type="entry name" value="CARKD"/>
</dbReference>
<comment type="catalytic activity">
    <reaction evidence="15 17 19">
        <text>(6S)-NADHX + ADP = AMP + phosphate + NADH + H(+)</text>
        <dbReference type="Rhea" id="RHEA:32223"/>
        <dbReference type="ChEBI" id="CHEBI:15378"/>
        <dbReference type="ChEBI" id="CHEBI:43474"/>
        <dbReference type="ChEBI" id="CHEBI:57945"/>
        <dbReference type="ChEBI" id="CHEBI:64074"/>
        <dbReference type="ChEBI" id="CHEBI:456215"/>
        <dbReference type="ChEBI" id="CHEBI:456216"/>
        <dbReference type="EC" id="4.2.1.136"/>
    </reaction>
</comment>
<evidence type="ECO:0000313" key="23">
    <source>
        <dbReference type="Proteomes" id="UP000824073"/>
    </source>
</evidence>
<feature type="binding site" evidence="17">
    <location>
        <begin position="406"/>
        <end position="410"/>
    </location>
    <ligand>
        <name>AMP</name>
        <dbReference type="ChEBI" id="CHEBI:456215"/>
    </ligand>
</feature>
<dbReference type="PROSITE" id="PS51385">
    <property type="entry name" value="YJEF_N"/>
    <property type="match status" value="1"/>
</dbReference>
<keyword evidence="9 18" id="KW-0630">Potassium</keyword>
<keyword evidence="12 17" id="KW-0456">Lyase</keyword>
<feature type="binding site" evidence="18">
    <location>
        <position position="162"/>
    </location>
    <ligand>
        <name>K(+)</name>
        <dbReference type="ChEBI" id="CHEBI:29103"/>
    </ligand>
</feature>
<keyword evidence="8 17" id="KW-0521">NADP</keyword>
<feature type="binding site" evidence="17">
    <location>
        <position position="260"/>
    </location>
    <ligand>
        <name>(6S)-NADPHX</name>
        <dbReference type="ChEBI" id="CHEBI:64076"/>
    </ligand>
</feature>
<keyword evidence="5 18" id="KW-0479">Metal-binding</keyword>
<evidence type="ECO:0000256" key="5">
    <source>
        <dbReference type="ARBA" id="ARBA00022723"/>
    </source>
</evidence>
<evidence type="ECO:0000256" key="7">
    <source>
        <dbReference type="ARBA" id="ARBA00022840"/>
    </source>
</evidence>
<keyword evidence="6 17" id="KW-0547">Nucleotide-binding</keyword>
<comment type="cofactor">
    <cofactor evidence="18 19">
        <name>K(+)</name>
        <dbReference type="ChEBI" id="CHEBI:29103"/>
    </cofactor>
    <text evidence="18 19">Binds 1 potassium ion per subunit.</text>
</comment>
<dbReference type="InterPro" id="IPR030677">
    <property type="entry name" value="Nnr"/>
</dbReference>
<dbReference type="InterPro" id="IPR029056">
    <property type="entry name" value="Ribokinase-like"/>
</dbReference>
<feature type="binding site" evidence="18">
    <location>
        <begin position="57"/>
        <end position="61"/>
    </location>
    <ligand>
        <name>(6S)-NADPHX</name>
        <dbReference type="ChEBI" id="CHEBI:64076"/>
    </ligand>
</feature>
<evidence type="ECO:0000256" key="2">
    <source>
        <dbReference type="ARBA" id="ARBA00000909"/>
    </source>
</evidence>
<keyword evidence="11 18" id="KW-0413">Isomerase</keyword>
<gene>
    <name evidence="17" type="primary">nnrD</name>
    <name evidence="18" type="synonym">nnrE</name>
    <name evidence="22" type="ORF">IAB67_06835</name>
</gene>
<sequence>MTRIATSAAMRAAEALADNAGVSYAELMERAGTLAAQKIMPSLRPGDGVLILCGKGNNGGDGLVMARVLQSEGYVPVVVFTMGTRLSPLAQHNLELFEETGAAVWDLPLPDGELEHLLGRSALVVDAVFGTGFSGALPQHLPPLFDAVRSSGLPVVALDAPSGVDLDTGLCDENTLPAAQTLAFACLKPGHLLKNSSGKCGHSTVIDIGITDEQLAQAGAFCRLDRAVASQGLPPRPRDGHKGRFGRLLAVCGSELMSGAALLSCEGALRTGVGMVRLLSDQPVLAAAAVRLPECLLALPECLDESVAWATAALCGCGLSVGAGARRRLRGLLTGFSGPVIIDADGLNLLAEEPELLRLVPDRAVLTPHMGEMARLCRSSVEELVQRRFELASTFARTHRIVLILKDSCTTVAAPDGRMWLFDGGNSGLAKGGSGDVLAGVIASLAAQGADLTKAALSGVWLHGTAADWARAELGEYGMLPSDVVRHLPHAARLLARPE</sequence>
<reference evidence="22" key="2">
    <citation type="journal article" date="2021" name="PeerJ">
        <title>Extensive microbial diversity within the chicken gut microbiome revealed by metagenomics and culture.</title>
        <authorList>
            <person name="Gilroy R."/>
            <person name="Ravi A."/>
            <person name="Getino M."/>
            <person name="Pursley I."/>
            <person name="Horton D.L."/>
            <person name="Alikhan N.F."/>
            <person name="Baker D."/>
            <person name="Gharbi K."/>
            <person name="Hall N."/>
            <person name="Watson M."/>
            <person name="Adriaenssens E.M."/>
            <person name="Foster-Nyarko E."/>
            <person name="Jarju S."/>
            <person name="Secka A."/>
            <person name="Antonio M."/>
            <person name="Oren A."/>
            <person name="Chaudhuri R.R."/>
            <person name="La Ragione R."/>
            <person name="Hildebrand F."/>
            <person name="Pallen M.J."/>
        </authorList>
    </citation>
    <scope>NUCLEOTIDE SEQUENCE</scope>
    <source>
        <strain evidence="22">CHK191-8634</strain>
    </source>
</reference>
<reference evidence="22" key="1">
    <citation type="submission" date="2020-10" db="EMBL/GenBank/DDBJ databases">
        <authorList>
            <person name="Gilroy R."/>
        </authorList>
    </citation>
    <scope>NUCLEOTIDE SEQUENCE</scope>
    <source>
        <strain evidence="22">CHK191-8634</strain>
    </source>
</reference>
<comment type="caution">
    <text evidence="18">Lacks conserved residue(s) required for the propagation of feature annotation.</text>
</comment>
<evidence type="ECO:0000256" key="1">
    <source>
        <dbReference type="ARBA" id="ARBA00000013"/>
    </source>
</evidence>
<feature type="binding site" evidence="18">
    <location>
        <position position="159"/>
    </location>
    <ligand>
        <name>(6S)-NADPHX</name>
        <dbReference type="ChEBI" id="CHEBI:64076"/>
    </ligand>
</feature>
<dbReference type="Gene3D" id="3.40.50.10260">
    <property type="entry name" value="YjeF N-terminal domain"/>
    <property type="match status" value="1"/>
</dbReference>
<feature type="binding site" evidence="17">
    <location>
        <position position="436"/>
    </location>
    <ligand>
        <name>(6S)-NADPHX</name>
        <dbReference type="ChEBI" id="CHEBI:64076"/>
    </ligand>
</feature>
<evidence type="ECO:0000256" key="9">
    <source>
        <dbReference type="ARBA" id="ARBA00022958"/>
    </source>
</evidence>
<dbReference type="PROSITE" id="PS51383">
    <property type="entry name" value="YJEF_C_3"/>
    <property type="match status" value="1"/>
</dbReference>
<dbReference type="HAMAP" id="MF_01966">
    <property type="entry name" value="NADHX_epimerase"/>
    <property type="match status" value="1"/>
</dbReference>
<dbReference type="GO" id="GO:0110051">
    <property type="term" value="P:metabolite repair"/>
    <property type="evidence" value="ECO:0007669"/>
    <property type="project" value="TreeGrafter"/>
</dbReference>
<keyword evidence="10 17" id="KW-0520">NAD</keyword>
<comment type="catalytic activity">
    <reaction evidence="1 18 19">
        <text>(6R)-NADHX = (6S)-NADHX</text>
        <dbReference type="Rhea" id="RHEA:32215"/>
        <dbReference type="ChEBI" id="CHEBI:64074"/>
        <dbReference type="ChEBI" id="CHEBI:64075"/>
        <dbReference type="EC" id="5.1.99.6"/>
    </reaction>
</comment>